<keyword evidence="4" id="KW-1185">Reference proteome</keyword>
<reference evidence="3 4" key="1">
    <citation type="journal article" date="2020" name="bioRxiv">
        <title>Sequence and annotation of 42 cannabis genomes reveals extensive copy number variation in cannabinoid synthesis and pathogen resistance genes.</title>
        <authorList>
            <person name="Mckernan K.J."/>
            <person name="Helbert Y."/>
            <person name="Kane L.T."/>
            <person name="Ebling H."/>
            <person name="Zhang L."/>
            <person name="Liu B."/>
            <person name="Eaton Z."/>
            <person name="Mclaughlin S."/>
            <person name="Kingan S."/>
            <person name="Baybayan P."/>
            <person name="Concepcion G."/>
            <person name="Jordan M."/>
            <person name="Riva A."/>
            <person name="Barbazuk W."/>
            <person name="Harkins T."/>
        </authorList>
    </citation>
    <scope>NUCLEOTIDE SEQUENCE [LARGE SCALE GENOMIC DNA]</scope>
    <source>
        <strain evidence="4">cv. Jamaican Lion 4</strain>
        <tissue evidence="3">Leaf</tissue>
    </source>
</reference>
<evidence type="ECO:0000256" key="1">
    <source>
        <dbReference type="SAM" id="Phobius"/>
    </source>
</evidence>
<dbReference type="Proteomes" id="UP000583929">
    <property type="component" value="Unassembled WGS sequence"/>
</dbReference>
<comment type="caution">
    <text evidence="3">The sequence shown here is derived from an EMBL/GenBank/DDBJ whole genome shotgun (WGS) entry which is preliminary data.</text>
</comment>
<keyword evidence="1" id="KW-1133">Transmembrane helix</keyword>
<evidence type="ECO:0000313" key="3">
    <source>
        <dbReference type="EMBL" id="KAF4355258.1"/>
    </source>
</evidence>
<feature type="domain" description="DUF8040" evidence="2">
    <location>
        <begin position="51"/>
        <end position="105"/>
    </location>
</feature>
<gene>
    <name evidence="3" type="ORF">G4B88_028294</name>
</gene>
<evidence type="ECO:0000259" key="2">
    <source>
        <dbReference type="Pfam" id="PF26138"/>
    </source>
</evidence>
<dbReference type="AlphaFoldDB" id="A0A7J6E9Z8"/>
<feature type="transmembrane region" description="Helical" evidence="1">
    <location>
        <begin position="12"/>
        <end position="32"/>
    </location>
</feature>
<keyword evidence="1" id="KW-0812">Transmembrane</keyword>
<organism evidence="3 4">
    <name type="scientific">Cannabis sativa</name>
    <name type="common">Hemp</name>
    <name type="synonym">Marijuana</name>
    <dbReference type="NCBI Taxonomy" id="3483"/>
    <lineage>
        <taxon>Eukaryota</taxon>
        <taxon>Viridiplantae</taxon>
        <taxon>Streptophyta</taxon>
        <taxon>Embryophyta</taxon>
        <taxon>Tracheophyta</taxon>
        <taxon>Spermatophyta</taxon>
        <taxon>Magnoliopsida</taxon>
        <taxon>eudicotyledons</taxon>
        <taxon>Gunneridae</taxon>
        <taxon>Pentapetalae</taxon>
        <taxon>rosids</taxon>
        <taxon>fabids</taxon>
        <taxon>Rosales</taxon>
        <taxon>Cannabaceae</taxon>
        <taxon>Cannabis</taxon>
    </lineage>
</organism>
<proteinExistence type="predicted"/>
<name>A0A7J6E9Z8_CANSA</name>
<dbReference type="Pfam" id="PF26138">
    <property type="entry name" value="DUF8040"/>
    <property type="match status" value="1"/>
</dbReference>
<protein>
    <recommendedName>
        <fullName evidence="2">DUF8040 domain-containing protein</fullName>
    </recommendedName>
</protein>
<keyword evidence="1" id="KW-0472">Membrane</keyword>
<accession>A0A7J6E9Z8</accession>
<dbReference type="InterPro" id="IPR058353">
    <property type="entry name" value="DUF8040"/>
</dbReference>
<feature type="non-terminal residue" evidence="3">
    <location>
        <position position="1"/>
    </location>
</feature>
<dbReference type="EMBL" id="JAATIQ010000458">
    <property type="protein sequence ID" value="KAF4355258.1"/>
    <property type="molecule type" value="Genomic_DNA"/>
</dbReference>
<evidence type="ECO:0000313" key="4">
    <source>
        <dbReference type="Proteomes" id="UP000583929"/>
    </source>
</evidence>
<sequence length="143" mass="17057">INDSFKFSKKNLIIILDIILAVCVIVSTYAWINSKRRLNRPLSIMRLENLHNLVYASDVNCVSQLRMDRQIFYRLCHILSTRRKLRKTQNVFIEEMVAMFLYMNSSFNRDQRGRDSVLIEYLLELSQNLTWRANSEFKNGYLQ</sequence>